<feature type="transmembrane region" description="Helical" evidence="5">
    <location>
        <begin position="264"/>
        <end position="279"/>
    </location>
</feature>
<feature type="transmembrane region" description="Helical" evidence="5">
    <location>
        <begin position="409"/>
        <end position="428"/>
    </location>
</feature>
<feature type="domain" description="O-antigen ligase-related" evidence="6">
    <location>
        <begin position="248"/>
        <end position="366"/>
    </location>
</feature>
<feature type="transmembrane region" description="Helical" evidence="5">
    <location>
        <begin position="434"/>
        <end position="452"/>
    </location>
</feature>
<proteinExistence type="predicted"/>
<keyword evidence="2 5" id="KW-0812">Transmembrane</keyword>
<dbReference type="EMBL" id="CP010904">
    <property type="protein sequence ID" value="AKJ63484.1"/>
    <property type="molecule type" value="Genomic_DNA"/>
</dbReference>
<dbReference type="GO" id="GO:0016020">
    <property type="term" value="C:membrane"/>
    <property type="evidence" value="ECO:0007669"/>
    <property type="project" value="UniProtKB-SubCell"/>
</dbReference>
<accession>A0A0G3EH68</accession>
<protein>
    <submittedName>
        <fullName evidence="7">Lipid A core-O-antigen ligase</fullName>
    </submittedName>
</protein>
<dbReference type="PANTHER" id="PTHR37422:SF13">
    <property type="entry name" value="LIPOPOLYSACCHARIDE BIOSYNTHESIS PROTEIN PA4999-RELATED"/>
    <property type="match status" value="1"/>
</dbReference>
<evidence type="ECO:0000259" key="6">
    <source>
        <dbReference type="Pfam" id="PF04932"/>
    </source>
</evidence>
<feature type="transmembrane region" description="Helical" evidence="5">
    <location>
        <begin position="152"/>
        <end position="169"/>
    </location>
</feature>
<dbReference type="InterPro" id="IPR051533">
    <property type="entry name" value="WaaL-like"/>
</dbReference>
<dbReference type="AlphaFoldDB" id="A0A0G3EH68"/>
<dbReference type="STRING" id="1307763.L21SP4_00200"/>
<evidence type="ECO:0000256" key="5">
    <source>
        <dbReference type="SAM" id="Phobius"/>
    </source>
</evidence>
<keyword evidence="3 5" id="KW-1133">Transmembrane helix</keyword>
<evidence type="ECO:0000313" key="7">
    <source>
        <dbReference type="EMBL" id="AKJ63484.1"/>
    </source>
</evidence>
<feature type="transmembrane region" description="Helical" evidence="5">
    <location>
        <begin position="46"/>
        <end position="69"/>
    </location>
</feature>
<reference evidence="8" key="1">
    <citation type="submission" date="2015-02" db="EMBL/GenBank/DDBJ databases">
        <title>Description and complete genome sequence of the first cultured representative of the subdivision 5 of the Verrucomicrobia phylum.</title>
        <authorList>
            <person name="Spring S."/>
            <person name="Bunk B."/>
            <person name="Sproer C."/>
            <person name="Klenk H.-P."/>
        </authorList>
    </citation>
    <scope>NUCLEOTIDE SEQUENCE [LARGE SCALE GENOMIC DNA]</scope>
    <source>
        <strain evidence="8">L21-Fru-AB</strain>
    </source>
</reference>
<feature type="transmembrane region" description="Helical" evidence="5">
    <location>
        <begin position="89"/>
        <end position="106"/>
    </location>
</feature>
<dbReference type="KEGG" id="vbl:L21SP4_00200"/>
<reference evidence="7 8" key="2">
    <citation type="journal article" date="2016" name="ISME J.">
        <title>Characterization of the first cultured representative of Verrucomicrobia subdivision 5 indicates the proposal of a novel phylum.</title>
        <authorList>
            <person name="Spring S."/>
            <person name="Bunk B."/>
            <person name="Sproer C."/>
            <person name="Schumann P."/>
            <person name="Rohde M."/>
            <person name="Tindall B.J."/>
            <person name="Klenk H.P."/>
        </authorList>
    </citation>
    <scope>NUCLEOTIDE SEQUENCE [LARGE SCALE GENOMIC DNA]</scope>
    <source>
        <strain evidence="7 8">L21-Fru-AB</strain>
    </source>
</reference>
<feature type="transmembrane region" description="Helical" evidence="5">
    <location>
        <begin position="284"/>
        <end position="303"/>
    </location>
</feature>
<feature type="transmembrane region" description="Helical" evidence="5">
    <location>
        <begin position="126"/>
        <end position="146"/>
    </location>
</feature>
<gene>
    <name evidence="7" type="ORF">L21SP4_00200</name>
</gene>
<dbReference type="RefSeq" id="WP_052880910.1">
    <property type="nucleotide sequence ID" value="NZ_CP010904.1"/>
</dbReference>
<feature type="transmembrane region" description="Helical" evidence="5">
    <location>
        <begin position="181"/>
        <end position="198"/>
    </location>
</feature>
<dbReference type="Pfam" id="PF04932">
    <property type="entry name" value="Wzy_C"/>
    <property type="match status" value="1"/>
</dbReference>
<dbReference type="Proteomes" id="UP000035268">
    <property type="component" value="Chromosome"/>
</dbReference>
<sequence>MPAIPELSNRRDRNYFLAFVLTLAAIALAIWGAMGETGLIVIAGTFAIIFFVLSFVNPQVALYVIVVMIIWSPEFGTAGEWRTEAERALMIRVEDIALVILVLGWLMRSFITGRHPIIHTPANGPIAAYVAAFTVATLLGILRGNVVPRSGFFYSLKYFQYFLLFFMVLASVRDIGDAKKLFFLSILVYFSAVLYGWSQLGAEERLFAPFDVGEPNTFGGYLLLMMCLTTGVALWTPSQPLRLTLLGLVALTFVPFLYTKSRASYLGFIAAYFAFAAFSHRRGFLVTVGLILLALMIGGYAILPEDIQERIGGTFEGDPKPWTARVEMLGVELDPSASERIISYRKGVREWLRNPIFGRGVTGTHFIDGQFVRVLAETGALGFTAFVIIFFRLFTALRDVYTRAEDRLLKGAALGILCGTVAMIAHGLTANTFIIIRISETFWLLAGLVLLIPRFEGEPEPSGEMPDEYGFGAPL</sequence>
<organism evidence="7 8">
    <name type="scientific">Kiritimatiella glycovorans</name>
    <dbReference type="NCBI Taxonomy" id="1307763"/>
    <lineage>
        <taxon>Bacteria</taxon>
        <taxon>Pseudomonadati</taxon>
        <taxon>Kiritimatiellota</taxon>
        <taxon>Kiritimatiellia</taxon>
        <taxon>Kiritimatiellales</taxon>
        <taxon>Kiritimatiellaceae</taxon>
        <taxon>Kiritimatiella</taxon>
    </lineage>
</organism>
<comment type="subcellular location">
    <subcellularLocation>
        <location evidence="1">Membrane</location>
        <topology evidence="1">Multi-pass membrane protein</topology>
    </subcellularLocation>
</comment>
<keyword evidence="7" id="KW-0436">Ligase</keyword>
<dbReference type="OrthoDB" id="9796072at2"/>
<dbReference type="InterPro" id="IPR007016">
    <property type="entry name" value="O-antigen_ligase-rel_domated"/>
</dbReference>
<evidence type="ECO:0000256" key="2">
    <source>
        <dbReference type="ARBA" id="ARBA00022692"/>
    </source>
</evidence>
<dbReference type="GO" id="GO:0016874">
    <property type="term" value="F:ligase activity"/>
    <property type="evidence" value="ECO:0007669"/>
    <property type="project" value="UniProtKB-KW"/>
</dbReference>
<evidence type="ECO:0000256" key="4">
    <source>
        <dbReference type="ARBA" id="ARBA00023136"/>
    </source>
</evidence>
<dbReference type="PANTHER" id="PTHR37422">
    <property type="entry name" value="TEICHURONIC ACID BIOSYNTHESIS PROTEIN TUAE"/>
    <property type="match status" value="1"/>
</dbReference>
<keyword evidence="8" id="KW-1185">Reference proteome</keyword>
<feature type="transmembrane region" description="Helical" evidence="5">
    <location>
        <begin position="15"/>
        <end position="34"/>
    </location>
</feature>
<evidence type="ECO:0000313" key="8">
    <source>
        <dbReference type="Proteomes" id="UP000035268"/>
    </source>
</evidence>
<feature type="transmembrane region" description="Helical" evidence="5">
    <location>
        <begin position="218"/>
        <end position="236"/>
    </location>
</feature>
<name>A0A0G3EH68_9BACT</name>
<evidence type="ECO:0000256" key="1">
    <source>
        <dbReference type="ARBA" id="ARBA00004141"/>
    </source>
</evidence>
<keyword evidence="4 5" id="KW-0472">Membrane</keyword>
<feature type="transmembrane region" description="Helical" evidence="5">
    <location>
        <begin position="379"/>
        <end position="397"/>
    </location>
</feature>
<feature type="transmembrane region" description="Helical" evidence="5">
    <location>
        <begin position="243"/>
        <end position="258"/>
    </location>
</feature>
<evidence type="ECO:0000256" key="3">
    <source>
        <dbReference type="ARBA" id="ARBA00022989"/>
    </source>
</evidence>